<evidence type="ECO:0000313" key="2">
    <source>
        <dbReference type="EMBL" id="KAJ0978232.1"/>
    </source>
</evidence>
<keyword evidence="3" id="KW-1185">Reference proteome</keyword>
<keyword evidence="1" id="KW-0812">Transmembrane</keyword>
<dbReference type="EMBL" id="JAGGNH010000003">
    <property type="protein sequence ID" value="KAJ0978232.1"/>
    <property type="molecule type" value="Genomic_DNA"/>
</dbReference>
<accession>A0A9D5CSK8</accession>
<organism evidence="2 3">
    <name type="scientific">Dioscorea zingiberensis</name>
    <dbReference type="NCBI Taxonomy" id="325984"/>
    <lineage>
        <taxon>Eukaryota</taxon>
        <taxon>Viridiplantae</taxon>
        <taxon>Streptophyta</taxon>
        <taxon>Embryophyta</taxon>
        <taxon>Tracheophyta</taxon>
        <taxon>Spermatophyta</taxon>
        <taxon>Magnoliopsida</taxon>
        <taxon>Liliopsida</taxon>
        <taxon>Dioscoreales</taxon>
        <taxon>Dioscoreaceae</taxon>
        <taxon>Dioscorea</taxon>
    </lineage>
</organism>
<keyword evidence="1" id="KW-1133">Transmembrane helix</keyword>
<dbReference type="AlphaFoldDB" id="A0A9D5CSK8"/>
<dbReference type="Proteomes" id="UP001085076">
    <property type="component" value="Miscellaneous, Linkage group lg03"/>
</dbReference>
<gene>
    <name evidence="2" type="ORF">J5N97_013706</name>
</gene>
<keyword evidence="1" id="KW-0472">Membrane</keyword>
<comment type="caution">
    <text evidence="2">The sequence shown here is derived from an EMBL/GenBank/DDBJ whole genome shotgun (WGS) entry which is preliminary data.</text>
</comment>
<evidence type="ECO:0000313" key="3">
    <source>
        <dbReference type="Proteomes" id="UP001085076"/>
    </source>
</evidence>
<reference evidence="2" key="1">
    <citation type="submission" date="2021-03" db="EMBL/GenBank/DDBJ databases">
        <authorList>
            <person name="Li Z."/>
            <person name="Yang C."/>
        </authorList>
    </citation>
    <scope>NUCLEOTIDE SEQUENCE</scope>
    <source>
        <strain evidence="2">Dzin_1.0</strain>
        <tissue evidence="2">Leaf</tissue>
    </source>
</reference>
<evidence type="ECO:0000256" key="1">
    <source>
        <dbReference type="SAM" id="Phobius"/>
    </source>
</evidence>
<name>A0A9D5CSK8_9LILI</name>
<protein>
    <submittedName>
        <fullName evidence="2">Uncharacterized protein</fullName>
    </submittedName>
</protein>
<sequence>MLPAVMLLDPGEVSKSTRWVVVHTVPLRADIHPPPHLSANRPLSKLPWQVVPAAVELEVPGPGRTPLLHISRINRDYQGNEIYENRVPGFPKQFLLLLDLRFAVAPAVVAPVAAAVLVAKLSAAAGDRSSRFSPIK</sequence>
<reference evidence="2" key="2">
    <citation type="journal article" date="2022" name="Hortic Res">
        <title>The genome of Dioscorea zingiberensis sheds light on the biosynthesis, origin and evolution of the medicinally important diosgenin saponins.</title>
        <authorList>
            <person name="Li Y."/>
            <person name="Tan C."/>
            <person name="Li Z."/>
            <person name="Guo J."/>
            <person name="Li S."/>
            <person name="Chen X."/>
            <person name="Wang C."/>
            <person name="Dai X."/>
            <person name="Yang H."/>
            <person name="Song W."/>
            <person name="Hou L."/>
            <person name="Xu J."/>
            <person name="Tong Z."/>
            <person name="Xu A."/>
            <person name="Yuan X."/>
            <person name="Wang W."/>
            <person name="Yang Q."/>
            <person name="Chen L."/>
            <person name="Sun Z."/>
            <person name="Wang K."/>
            <person name="Pan B."/>
            <person name="Chen J."/>
            <person name="Bao Y."/>
            <person name="Liu F."/>
            <person name="Qi X."/>
            <person name="Gang D.R."/>
            <person name="Wen J."/>
            <person name="Li J."/>
        </authorList>
    </citation>
    <scope>NUCLEOTIDE SEQUENCE</scope>
    <source>
        <strain evidence="2">Dzin_1.0</strain>
    </source>
</reference>
<feature type="transmembrane region" description="Helical" evidence="1">
    <location>
        <begin position="102"/>
        <end position="123"/>
    </location>
</feature>
<proteinExistence type="predicted"/>